<accession>A0A806KE38</accession>
<name>A0A806KE38_9BACT</name>
<protein>
    <submittedName>
        <fullName evidence="2">Uncharacterized protein</fullName>
    </submittedName>
</protein>
<feature type="transmembrane region" description="Helical" evidence="1">
    <location>
        <begin position="6"/>
        <end position="26"/>
    </location>
</feature>
<evidence type="ECO:0000313" key="2">
    <source>
        <dbReference type="EMBL" id="AGS52897.1"/>
    </source>
</evidence>
<dbReference type="EMBL" id="JQ844215">
    <property type="protein sequence ID" value="AGS52897.1"/>
    <property type="molecule type" value="Genomic_DNA"/>
</dbReference>
<keyword evidence="1" id="KW-1133">Transmembrane helix</keyword>
<organism evidence="2">
    <name type="scientific">uncultured bacterium contig00016</name>
    <dbReference type="NCBI Taxonomy" id="1181507"/>
    <lineage>
        <taxon>Bacteria</taxon>
        <taxon>environmental samples</taxon>
    </lineage>
</organism>
<reference evidence="2" key="1">
    <citation type="submission" date="2012-03" db="EMBL/GenBank/DDBJ databases">
        <title>Functional metagenomics reveals considerable lignocellulase gene clusters in the gut microbiome of a wood-feeding higher termite.</title>
        <authorList>
            <person name="Liu N."/>
        </authorList>
    </citation>
    <scope>NUCLEOTIDE SEQUENCE</scope>
</reference>
<proteinExistence type="predicted"/>
<keyword evidence="1" id="KW-0472">Membrane</keyword>
<feature type="transmembrane region" description="Helical" evidence="1">
    <location>
        <begin position="33"/>
        <end position="52"/>
    </location>
</feature>
<sequence length="216" mass="23537">MFNIDLIQIAVLWSIAGLALIGAINARSFFKAILSGFIVIGIIILAAVFSYIKLETVKKEIGFEESVPASPAVDSGSKPSENAKVATETAAICSPLEKRILEDAIIIADSILAFPKLKDINSQGIEKLETFESKALSLRNKSMDAYRQIRSLSRPGAENLCYYDLLLAAGDNLRLAGYETHRVFGYEQDYAGDNLSKAAVYAAQAKAVFLQLKELL</sequence>
<dbReference type="AlphaFoldDB" id="A0A806KE38"/>
<keyword evidence="1" id="KW-0812">Transmembrane</keyword>
<evidence type="ECO:0000256" key="1">
    <source>
        <dbReference type="SAM" id="Phobius"/>
    </source>
</evidence>